<dbReference type="SUPFAM" id="SSF56281">
    <property type="entry name" value="Metallo-hydrolase/oxidoreductase"/>
    <property type="match status" value="1"/>
</dbReference>
<evidence type="ECO:0000259" key="1">
    <source>
        <dbReference type="Pfam" id="PF16661"/>
    </source>
</evidence>
<keyword evidence="3" id="KW-1185">Reference proteome</keyword>
<accession>A0A8H7VMQ0</accession>
<protein>
    <recommendedName>
        <fullName evidence="1">Metallo-beta-lactamase domain-containing protein</fullName>
    </recommendedName>
</protein>
<dbReference type="InterPro" id="IPR027074">
    <property type="entry name" value="Integrator_9su"/>
</dbReference>
<dbReference type="InterPro" id="IPR036866">
    <property type="entry name" value="RibonucZ/Hydroxyglut_hydro"/>
</dbReference>
<dbReference type="Pfam" id="PF16661">
    <property type="entry name" value="Lactamase_B_6"/>
    <property type="match status" value="1"/>
</dbReference>
<comment type="caution">
    <text evidence="2">The sequence shown here is derived from an EMBL/GenBank/DDBJ whole genome shotgun (WGS) entry which is preliminary data.</text>
</comment>
<dbReference type="InterPro" id="IPR001279">
    <property type="entry name" value="Metallo-B-lactamas"/>
</dbReference>
<dbReference type="Proteomes" id="UP000646827">
    <property type="component" value="Unassembled WGS sequence"/>
</dbReference>
<gene>
    <name evidence="2" type="ORF">INT45_005982</name>
</gene>
<proteinExistence type="predicted"/>
<evidence type="ECO:0000313" key="2">
    <source>
        <dbReference type="EMBL" id="KAG2226310.1"/>
    </source>
</evidence>
<dbReference type="Gene3D" id="3.60.15.10">
    <property type="entry name" value="Ribonuclease Z/Hydroxyacylglutathione hydrolase-like"/>
    <property type="match status" value="1"/>
</dbReference>
<feature type="domain" description="Metallo-beta-lactamase" evidence="1">
    <location>
        <begin position="101"/>
        <end position="243"/>
    </location>
</feature>
<dbReference type="GO" id="GO:0016180">
    <property type="term" value="P:snRNA processing"/>
    <property type="evidence" value="ECO:0007669"/>
    <property type="project" value="InterPro"/>
</dbReference>
<dbReference type="PANTHER" id="PTHR46094">
    <property type="entry name" value="INTEGRATOR COMPLEX SUBUNIT 9"/>
    <property type="match status" value="1"/>
</dbReference>
<dbReference type="AlphaFoldDB" id="A0A8H7VMQ0"/>
<evidence type="ECO:0000313" key="3">
    <source>
        <dbReference type="Proteomes" id="UP000646827"/>
    </source>
</evidence>
<dbReference type="EMBL" id="JAEPRB010000018">
    <property type="protein sequence ID" value="KAG2226310.1"/>
    <property type="molecule type" value="Genomic_DNA"/>
</dbReference>
<name>A0A8H7VMQ0_9FUNG</name>
<dbReference type="GO" id="GO:0032039">
    <property type="term" value="C:integrator complex"/>
    <property type="evidence" value="ECO:0007669"/>
    <property type="project" value="InterPro"/>
</dbReference>
<dbReference type="OrthoDB" id="5600060at2759"/>
<sequence length="556" mass="62670">MKIECLDRPGARPTTFLVEFKGNTILFNCPLEIKALSKLADIDDVSPSTPPSMGNMGFNQLDTILSRIIHNTKDIQGNDTTLLDRCDDGCVFRTVDFSLVDLNQIDVVLVANSELMLGLPFLTEYLGYKGKIFATEPTIEFARQRMEELVAYHGRQGSFISPESALHFSQVGNMNRRVDEQWRSLYTLRDIRLCMQKIKPVRFNEHLSLYETMTLVPYSSGYSLGSANWSLEATDRKIVLMSTSSIVANRHPALFDMTIMEKADVVLVSDVRSGEQNDTESIRKKILSHTARHLKSLHMSIPFYVVSPVARRSLEYANILGEWMTAGHQDIVNMATKPLEHGQLQEEKELFAYDSLQDAIDIKEPSILLTGDYTCLKKGSVISALEHWGKDQRNLCIITDPETLLSQDIPHSRMKIISLILNTRVSLWDVGSILATACRDTPPPHIIIPDMLGSDRFKEKWEMEHPEATQLHTMNPGESISIAFKNKMEMIVISEELAARLVPEAAQINGVVYAIAPITGALAMYNNNYELQPITEPYDEYLLKPTEIAPFNNNDT</sequence>
<reference evidence="2 3" key="1">
    <citation type="submission" date="2020-12" db="EMBL/GenBank/DDBJ databases">
        <title>Metabolic potential, ecology and presence of endohyphal bacteria is reflected in genomic diversity of Mucoromycotina.</title>
        <authorList>
            <person name="Muszewska A."/>
            <person name="Okrasinska A."/>
            <person name="Steczkiewicz K."/>
            <person name="Drgas O."/>
            <person name="Orlowska M."/>
            <person name="Perlinska-Lenart U."/>
            <person name="Aleksandrzak-Piekarczyk T."/>
            <person name="Szatraj K."/>
            <person name="Zielenkiewicz U."/>
            <person name="Pilsyk S."/>
            <person name="Malc E."/>
            <person name="Mieczkowski P."/>
            <person name="Kruszewska J.S."/>
            <person name="Biernat P."/>
            <person name="Pawlowska J."/>
        </authorList>
    </citation>
    <scope>NUCLEOTIDE SEQUENCE [LARGE SCALE GENOMIC DNA]</scope>
    <source>
        <strain evidence="2 3">CBS 142.35</strain>
    </source>
</reference>
<organism evidence="2 3">
    <name type="scientific">Circinella minor</name>
    <dbReference type="NCBI Taxonomy" id="1195481"/>
    <lineage>
        <taxon>Eukaryota</taxon>
        <taxon>Fungi</taxon>
        <taxon>Fungi incertae sedis</taxon>
        <taxon>Mucoromycota</taxon>
        <taxon>Mucoromycotina</taxon>
        <taxon>Mucoromycetes</taxon>
        <taxon>Mucorales</taxon>
        <taxon>Lichtheimiaceae</taxon>
        <taxon>Circinella</taxon>
    </lineage>
</organism>